<sequence>MYASRVLVCPDCIYAALLKETDRYEPGIQYNLPPPAIMEEKLLADTSDEHLRPRCQNQKPTEDADDTCNLALPIFTALLVVFTVWLFYTFLTIDRSTPREPEVRVTVNRAAGLDSRVPRAFNLTLSIDNAGVAYEECVGGEAVVLYGGVPLATGVVQELCVPSNATGQVAVFAASGGVGLPTELAELMTDEMRDGGAVQLEVRVISDSLKYRFFRCAASLQGGPADTQPPCKRLVLRDESDGVGRLIIY</sequence>
<keyword evidence="2" id="KW-1185">Reference proteome</keyword>
<proteinExistence type="predicted"/>
<accession>A0ACD5UDC0</accession>
<reference evidence="1" key="1">
    <citation type="submission" date="2021-05" db="EMBL/GenBank/DDBJ databases">
        <authorList>
            <person name="Scholz U."/>
            <person name="Mascher M."/>
            <person name="Fiebig A."/>
        </authorList>
    </citation>
    <scope>NUCLEOTIDE SEQUENCE [LARGE SCALE GENOMIC DNA]</scope>
</reference>
<evidence type="ECO:0000313" key="2">
    <source>
        <dbReference type="Proteomes" id="UP001732700"/>
    </source>
</evidence>
<organism evidence="1 2">
    <name type="scientific">Avena sativa</name>
    <name type="common">Oat</name>
    <dbReference type="NCBI Taxonomy" id="4498"/>
    <lineage>
        <taxon>Eukaryota</taxon>
        <taxon>Viridiplantae</taxon>
        <taxon>Streptophyta</taxon>
        <taxon>Embryophyta</taxon>
        <taxon>Tracheophyta</taxon>
        <taxon>Spermatophyta</taxon>
        <taxon>Magnoliopsida</taxon>
        <taxon>Liliopsida</taxon>
        <taxon>Poales</taxon>
        <taxon>Poaceae</taxon>
        <taxon>BOP clade</taxon>
        <taxon>Pooideae</taxon>
        <taxon>Poodae</taxon>
        <taxon>Poeae</taxon>
        <taxon>Poeae Chloroplast Group 1 (Aveneae type)</taxon>
        <taxon>Aveninae</taxon>
        <taxon>Avena</taxon>
    </lineage>
</organism>
<evidence type="ECO:0000313" key="1">
    <source>
        <dbReference type="EnsemblPlants" id="AVESA.00010b.r2.2AG0230050.1.CDS.1"/>
    </source>
</evidence>
<name>A0ACD5UDC0_AVESA</name>
<dbReference type="EnsemblPlants" id="AVESA.00010b.r2.2AG0230050.1">
    <property type="protein sequence ID" value="AVESA.00010b.r2.2AG0230050.1.CDS.1"/>
    <property type="gene ID" value="AVESA.00010b.r2.2AG0230050"/>
</dbReference>
<reference evidence="1" key="2">
    <citation type="submission" date="2025-09" db="UniProtKB">
        <authorList>
            <consortium name="EnsemblPlants"/>
        </authorList>
    </citation>
    <scope>IDENTIFICATION</scope>
</reference>
<dbReference type="Proteomes" id="UP001732700">
    <property type="component" value="Chromosome 2A"/>
</dbReference>
<protein>
    <submittedName>
        <fullName evidence="1">Uncharacterized protein</fullName>
    </submittedName>
</protein>